<comment type="function">
    <text evidence="10">Catalyzes the transfer of pyrophosphate from adenosine triphosphate (ATP) to 6-hydroxymethyl-7,8-dihydropterin, an enzymatic step in folate biosynthesis pathway.</text>
</comment>
<comment type="caution">
    <text evidence="14">The sequence shown here is derived from an EMBL/GenBank/DDBJ whole genome shotgun (WGS) entry which is preliminary data.</text>
</comment>
<dbReference type="GO" id="GO:0003848">
    <property type="term" value="F:2-amino-4-hydroxy-6-hydroxymethyldihydropteridine diphosphokinase activity"/>
    <property type="evidence" value="ECO:0007669"/>
    <property type="project" value="UniProtKB-EC"/>
</dbReference>
<dbReference type="GO" id="GO:0046654">
    <property type="term" value="P:tetrahydrofolate biosynthetic process"/>
    <property type="evidence" value="ECO:0007669"/>
    <property type="project" value="UniProtKB-UniPathway"/>
</dbReference>
<evidence type="ECO:0000256" key="6">
    <source>
        <dbReference type="ARBA" id="ARBA00022741"/>
    </source>
</evidence>
<evidence type="ECO:0000259" key="13">
    <source>
        <dbReference type="Pfam" id="PF01288"/>
    </source>
</evidence>
<evidence type="ECO:0000256" key="12">
    <source>
        <dbReference type="ARBA" id="ARBA00033413"/>
    </source>
</evidence>
<dbReference type="EMBL" id="LIBE01000479">
    <property type="protein sequence ID" value="KRO78790.1"/>
    <property type="molecule type" value="Genomic_DNA"/>
</dbReference>
<dbReference type="NCBIfam" id="TIGR01498">
    <property type="entry name" value="folK"/>
    <property type="match status" value="1"/>
</dbReference>
<dbReference type="GO" id="GO:0046656">
    <property type="term" value="P:folic acid biosynthetic process"/>
    <property type="evidence" value="ECO:0007669"/>
    <property type="project" value="UniProtKB-KW"/>
</dbReference>
<evidence type="ECO:0000256" key="10">
    <source>
        <dbReference type="ARBA" id="ARBA00029409"/>
    </source>
</evidence>
<sequence length="174" mass="18383">MSFQQPTTTHSSAACAVIALGSNLAHGGESPAQIVIEAAKRLQPLSLCVPRLSRIYSTSAVGLGAGAPDFCNAIAIIEPAAALSAQELLDGLLAIELELGRERLQPRAGASYASRTIDLDLIYCRNETIDSPTLQLPHPRAAERAFVLEPLAELWPDLVLPGQHSSVAALLRAL</sequence>
<evidence type="ECO:0000313" key="15">
    <source>
        <dbReference type="Proteomes" id="UP000051547"/>
    </source>
</evidence>
<name>A0A0R2SUY5_9GAMM</name>
<gene>
    <name evidence="14" type="ORF">ABR72_02920</name>
</gene>
<evidence type="ECO:0000256" key="3">
    <source>
        <dbReference type="ARBA" id="ARBA00013253"/>
    </source>
</evidence>
<dbReference type="CDD" id="cd00483">
    <property type="entry name" value="HPPK"/>
    <property type="match status" value="1"/>
</dbReference>
<dbReference type="GO" id="GO:0016301">
    <property type="term" value="F:kinase activity"/>
    <property type="evidence" value="ECO:0007669"/>
    <property type="project" value="UniProtKB-KW"/>
</dbReference>
<dbReference type="InterPro" id="IPR035907">
    <property type="entry name" value="Hppk_sf"/>
</dbReference>
<evidence type="ECO:0000256" key="2">
    <source>
        <dbReference type="ARBA" id="ARBA00005810"/>
    </source>
</evidence>
<dbReference type="Pfam" id="PF01288">
    <property type="entry name" value="HPPK"/>
    <property type="match status" value="1"/>
</dbReference>
<dbReference type="UniPathway" id="UPA00077">
    <property type="reaction ID" value="UER00155"/>
</dbReference>
<keyword evidence="8" id="KW-0067">ATP-binding</keyword>
<evidence type="ECO:0000256" key="8">
    <source>
        <dbReference type="ARBA" id="ARBA00022840"/>
    </source>
</evidence>
<dbReference type="SUPFAM" id="SSF55083">
    <property type="entry name" value="6-hydroxymethyl-7,8-dihydropterin pyrophosphokinase, HPPK"/>
    <property type="match status" value="1"/>
</dbReference>
<evidence type="ECO:0000256" key="9">
    <source>
        <dbReference type="ARBA" id="ARBA00022909"/>
    </source>
</evidence>
<dbReference type="Proteomes" id="UP000051547">
    <property type="component" value="Unassembled WGS sequence"/>
</dbReference>
<dbReference type="Gene3D" id="3.30.70.560">
    <property type="entry name" value="7,8-Dihydro-6-hydroxymethylpterin-pyrophosphokinase HPPK"/>
    <property type="match status" value="1"/>
</dbReference>
<accession>A0A0R2SUY5</accession>
<organism evidence="14 15">
    <name type="scientific">OM182 bacterium BACL3 MAG-120920-bin41</name>
    <dbReference type="NCBI Taxonomy" id="1655580"/>
    <lineage>
        <taxon>Bacteria</taxon>
        <taxon>Pseudomonadati</taxon>
        <taxon>Pseudomonadota</taxon>
        <taxon>Gammaproteobacteria</taxon>
        <taxon>OMG group</taxon>
        <taxon>OM182 clade</taxon>
    </lineage>
</organism>
<proteinExistence type="inferred from homology"/>
<dbReference type="EC" id="2.7.6.3" evidence="3"/>
<evidence type="ECO:0000256" key="1">
    <source>
        <dbReference type="ARBA" id="ARBA00005051"/>
    </source>
</evidence>
<dbReference type="AlphaFoldDB" id="A0A0R2SUY5"/>
<dbReference type="PANTHER" id="PTHR43071">
    <property type="entry name" value="2-AMINO-4-HYDROXY-6-HYDROXYMETHYLDIHYDROPTERIDINE PYROPHOSPHOKINASE"/>
    <property type="match status" value="1"/>
</dbReference>
<keyword evidence="9" id="KW-0289">Folate biosynthesis</keyword>
<keyword evidence="5" id="KW-0808">Transferase</keyword>
<evidence type="ECO:0000256" key="5">
    <source>
        <dbReference type="ARBA" id="ARBA00022679"/>
    </source>
</evidence>
<dbReference type="InterPro" id="IPR000550">
    <property type="entry name" value="Hppk"/>
</dbReference>
<dbReference type="GO" id="GO:0005524">
    <property type="term" value="F:ATP binding"/>
    <property type="evidence" value="ECO:0007669"/>
    <property type="project" value="UniProtKB-KW"/>
</dbReference>
<dbReference type="PANTHER" id="PTHR43071:SF1">
    <property type="entry name" value="2-AMINO-4-HYDROXY-6-HYDROXYMETHYLDIHYDROPTERIDINE PYROPHOSPHOKINASE"/>
    <property type="match status" value="1"/>
</dbReference>
<evidence type="ECO:0000313" key="14">
    <source>
        <dbReference type="EMBL" id="KRO78790.1"/>
    </source>
</evidence>
<evidence type="ECO:0000256" key="11">
    <source>
        <dbReference type="ARBA" id="ARBA00029766"/>
    </source>
</evidence>
<evidence type="ECO:0000256" key="4">
    <source>
        <dbReference type="ARBA" id="ARBA00016218"/>
    </source>
</evidence>
<evidence type="ECO:0000256" key="7">
    <source>
        <dbReference type="ARBA" id="ARBA00022777"/>
    </source>
</evidence>
<keyword evidence="6" id="KW-0547">Nucleotide-binding</keyword>
<comment type="similarity">
    <text evidence="2">Belongs to the HPPK family.</text>
</comment>
<reference evidence="14 15" key="1">
    <citation type="submission" date="2015-10" db="EMBL/GenBank/DDBJ databases">
        <title>Metagenome-Assembled Genomes uncover a global brackish microbiome.</title>
        <authorList>
            <person name="Hugerth L.W."/>
            <person name="Larsson J."/>
            <person name="Alneberg J."/>
            <person name="Lindh M.V."/>
            <person name="Legrand C."/>
            <person name="Pinhassi J."/>
            <person name="Andersson A.F."/>
        </authorList>
    </citation>
    <scope>NUCLEOTIDE SEQUENCE [LARGE SCALE GENOMIC DNA]</scope>
    <source>
        <strain evidence="14">BACL4 MAG-120920-bin41</strain>
    </source>
</reference>
<keyword evidence="7" id="KW-0418">Kinase</keyword>
<protein>
    <recommendedName>
        <fullName evidence="4">2-amino-4-hydroxy-6-hydroxymethyldihydropteridine pyrophosphokinase</fullName>
        <ecNumber evidence="3">2.7.6.3</ecNumber>
    </recommendedName>
    <alternativeName>
        <fullName evidence="11">6-hydroxymethyl-7,8-dihydropterin pyrophosphokinase</fullName>
    </alternativeName>
    <alternativeName>
        <fullName evidence="12">7,8-dihydro-6-hydroxymethylpterin-pyrophosphokinase</fullName>
    </alternativeName>
</protein>
<comment type="pathway">
    <text evidence="1">Cofactor biosynthesis; tetrahydrofolate biosynthesis; 2-amino-4-hydroxy-6-hydroxymethyl-7,8-dihydropteridine diphosphate from 7,8-dihydroneopterin triphosphate: step 4/4.</text>
</comment>
<feature type="domain" description="7,8-dihydro-6-hydroxymethylpterin-pyrophosphokinase" evidence="13">
    <location>
        <begin position="17"/>
        <end position="155"/>
    </location>
</feature>